<organism evidence="4 5">
    <name type="scientific">Niastella caeni</name>
    <dbReference type="NCBI Taxonomy" id="2569763"/>
    <lineage>
        <taxon>Bacteria</taxon>
        <taxon>Pseudomonadati</taxon>
        <taxon>Bacteroidota</taxon>
        <taxon>Chitinophagia</taxon>
        <taxon>Chitinophagales</taxon>
        <taxon>Chitinophagaceae</taxon>
        <taxon>Niastella</taxon>
    </lineage>
</organism>
<evidence type="ECO:0000256" key="1">
    <source>
        <dbReference type="ARBA" id="ARBA00006484"/>
    </source>
</evidence>
<comment type="caution">
    <text evidence="4">The sequence shown here is derived from an EMBL/GenBank/DDBJ whole genome shotgun (WGS) entry which is preliminary data.</text>
</comment>
<dbReference type="PRINTS" id="PR00081">
    <property type="entry name" value="GDHRDH"/>
</dbReference>
<keyword evidence="2" id="KW-0560">Oxidoreductase</keyword>
<accession>A0A4S8HY06</accession>
<dbReference type="PANTHER" id="PTHR44196:SF1">
    <property type="entry name" value="DEHYDROGENASE_REDUCTASE SDR FAMILY MEMBER 7B"/>
    <property type="match status" value="1"/>
</dbReference>
<protein>
    <submittedName>
        <fullName evidence="4">SDR family NAD(P)-dependent oxidoreductase</fullName>
    </submittedName>
</protein>
<keyword evidence="5" id="KW-1185">Reference proteome</keyword>
<dbReference type="PANTHER" id="PTHR44196">
    <property type="entry name" value="DEHYDROGENASE/REDUCTASE SDR FAMILY MEMBER 7B"/>
    <property type="match status" value="1"/>
</dbReference>
<dbReference type="OrthoDB" id="9810734at2"/>
<dbReference type="Gene3D" id="3.40.50.720">
    <property type="entry name" value="NAD(P)-binding Rossmann-like Domain"/>
    <property type="match status" value="1"/>
</dbReference>
<gene>
    <name evidence="4" type="ORF">FAM09_00030</name>
</gene>
<reference evidence="4 5" key="1">
    <citation type="submission" date="2019-04" db="EMBL/GenBank/DDBJ databases">
        <title>Niastella caeni sp. nov., isolated from activated sludge.</title>
        <authorList>
            <person name="Sheng M."/>
        </authorList>
    </citation>
    <scope>NUCLEOTIDE SEQUENCE [LARGE SCALE GENOMIC DNA]</scope>
    <source>
        <strain evidence="4 5">HX-2-15</strain>
    </source>
</reference>
<sequence>MNITNKTVLITGGGSGIGFEIAKLLSARGNKIIIIGRTESKLNAAVKSLSNTIAIRCDINSKSDVKDLIAQVSEKHPELSVLINNAGRAFAYTHAESAGAFEKSTAEFATNYFSLVRLTEGFLSILKKQPEAAIVNVTSIVAFSPTAKLPSYSDSKAAVHSYTLSLRHTLAKDTSIKVFELMPPLVNTEFSKEIGGEENGIPPIEVAQGLIDGIEKDDFEIKIGQTADFRKFYLSAPAEAFEMMNQG</sequence>
<dbReference type="RefSeq" id="WP_136575033.1">
    <property type="nucleotide sequence ID" value="NZ_STFF01000001.1"/>
</dbReference>
<evidence type="ECO:0000313" key="4">
    <source>
        <dbReference type="EMBL" id="THU40540.1"/>
    </source>
</evidence>
<evidence type="ECO:0000256" key="2">
    <source>
        <dbReference type="ARBA" id="ARBA00023002"/>
    </source>
</evidence>
<evidence type="ECO:0000313" key="5">
    <source>
        <dbReference type="Proteomes" id="UP000306918"/>
    </source>
</evidence>
<dbReference type="InterPro" id="IPR036291">
    <property type="entry name" value="NAD(P)-bd_dom_sf"/>
</dbReference>
<dbReference type="InterPro" id="IPR002347">
    <property type="entry name" value="SDR_fam"/>
</dbReference>
<dbReference type="EMBL" id="STFF01000001">
    <property type="protein sequence ID" value="THU40540.1"/>
    <property type="molecule type" value="Genomic_DNA"/>
</dbReference>
<dbReference type="AlphaFoldDB" id="A0A4S8HY06"/>
<comment type="similarity">
    <text evidence="1 3">Belongs to the short-chain dehydrogenases/reductases (SDR) family.</text>
</comment>
<dbReference type="PRINTS" id="PR00080">
    <property type="entry name" value="SDRFAMILY"/>
</dbReference>
<dbReference type="Proteomes" id="UP000306918">
    <property type="component" value="Unassembled WGS sequence"/>
</dbReference>
<evidence type="ECO:0000256" key="3">
    <source>
        <dbReference type="RuleBase" id="RU000363"/>
    </source>
</evidence>
<name>A0A4S8HY06_9BACT</name>
<dbReference type="GO" id="GO:0016491">
    <property type="term" value="F:oxidoreductase activity"/>
    <property type="evidence" value="ECO:0007669"/>
    <property type="project" value="UniProtKB-KW"/>
</dbReference>
<dbReference type="SUPFAM" id="SSF51735">
    <property type="entry name" value="NAD(P)-binding Rossmann-fold domains"/>
    <property type="match status" value="1"/>
</dbReference>
<dbReference type="GO" id="GO:0016020">
    <property type="term" value="C:membrane"/>
    <property type="evidence" value="ECO:0007669"/>
    <property type="project" value="TreeGrafter"/>
</dbReference>
<dbReference type="Pfam" id="PF00106">
    <property type="entry name" value="adh_short"/>
    <property type="match status" value="1"/>
</dbReference>
<proteinExistence type="inferred from homology"/>